<protein>
    <submittedName>
        <fullName evidence="1">Uncharacterized protein</fullName>
    </submittedName>
</protein>
<evidence type="ECO:0000313" key="2">
    <source>
        <dbReference type="Proteomes" id="UP000198379"/>
    </source>
</evidence>
<keyword evidence="2" id="KW-1185">Reference proteome</keyword>
<reference evidence="1 2" key="1">
    <citation type="submission" date="2017-06" db="EMBL/GenBank/DDBJ databases">
        <authorList>
            <person name="Kim H.J."/>
            <person name="Triplett B.A."/>
        </authorList>
    </citation>
    <scope>NUCLEOTIDE SEQUENCE [LARGE SCALE GENOMIC DNA]</scope>
    <source>
        <strain evidence="1 2">DSM 25597</strain>
    </source>
</reference>
<dbReference type="AlphaFoldDB" id="A0A239DNY4"/>
<accession>A0A239DNY4</accession>
<name>A0A239DNY4_9FLAO</name>
<sequence>MNIKRACILLDIETLEEKTKIRFNQGKIVTTGIPKYELVSTYDCTRSFITNLLKNNINGEGIKYITNPKKQDSNDMIALYNKDNLIDKAEMLLIEINLISKYGIYNH</sequence>
<proteinExistence type="predicted"/>
<gene>
    <name evidence="1" type="ORF">SAMN06265376_111104</name>
</gene>
<dbReference type="Proteomes" id="UP000198379">
    <property type="component" value="Unassembled WGS sequence"/>
</dbReference>
<evidence type="ECO:0000313" key="1">
    <source>
        <dbReference type="EMBL" id="SNS33791.1"/>
    </source>
</evidence>
<dbReference type="RefSeq" id="WP_089373853.1">
    <property type="nucleotide sequence ID" value="NZ_BMEP01000008.1"/>
</dbReference>
<dbReference type="EMBL" id="FZNY01000011">
    <property type="protein sequence ID" value="SNS33791.1"/>
    <property type="molecule type" value="Genomic_DNA"/>
</dbReference>
<organism evidence="1 2">
    <name type="scientific">Dokdonia pacifica</name>
    <dbReference type="NCBI Taxonomy" id="1627892"/>
    <lineage>
        <taxon>Bacteria</taxon>
        <taxon>Pseudomonadati</taxon>
        <taxon>Bacteroidota</taxon>
        <taxon>Flavobacteriia</taxon>
        <taxon>Flavobacteriales</taxon>
        <taxon>Flavobacteriaceae</taxon>
        <taxon>Dokdonia</taxon>
    </lineage>
</organism>
<dbReference type="OrthoDB" id="1309374at2"/>